<reference evidence="2" key="1">
    <citation type="submission" date="2017-10" db="EMBL/GenBank/DDBJ databases">
        <authorList>
            <person name="Armitage A.D."/>
            <person name="Barbara D.J."/>
            <person name="Woodhall J.W."/>
            <person name="Sreenivasaprasad S."/>
            <person name="Lane C.R."/>
            <person name="Clarkson J.P."/>
            <person name="Harrison R.J."/>
        </authorList>
    </citation>
    <scope>NUCLEOTIDE SEQUENCE</scope>
    <source>
        <strain evidence="2">FERA 1164</strain>
        <strain evidence="3">FERA 635</strain>
    </source>
</reference>
<sequence>MHSTDKYSESTQRQQPRHLGIAAQWLKATQSILKTGMRRPDFLDPSAKLLIVLSMSSSMSPASQRLSTIGPAITAVGTRLFNGIS</sequence>
<dbReference type="EMBL" id="PDXA01000075">
    <property type="protein sequence ID" value="RYN31218.1"/>
    <property type="molecule type" value="Genomic_DNA"/>
</dbReference>
<keyword evidence="6" id="KW-1185">Reference proteome</keyword>
<evidence type="ECO:0000313" key="5">
    <source>
        <dbReference type="Proteomes" id="UP000292402"/>
    </source>
</evidence>
<reference evidence="1" key="3">
    <citation type="journal article" date="2019" name="J. ISSAAS">
        <title>Genomics, evolutionary history and diagnostics of the Alternaria alternata species group including apple and Asian pear pathotypes.</title>
        <authorList>
            <person name="Armitage A.D."/>
            <person name="Cockerton H.M."/>
            <person name="Sreenivasaprasad S."/>
            <person name="Woodhall J."/>
            <person name="Lane C."/>
            <person name="Harrison R.J."/>
            <person name="Clarkson J.P."/>
        </authorList>
    </citation>
    <scope>NUCLEOTIDE SEQUENCE</scope>
    <source>
        <strain evidence="1">FERA 1082</strain>
    </source>
</reference>
<evidence type="ECO:0000313" key="2">
    <source>
        <dbReference type="EMBL" id="RYN34305.1"/>
    </source>
</evidence>
<dbReference type="OrthoDB" id="10284710at2759"/>
<proteinExistence type="predicted"/>
<evidence type="ECO:0000313" key="3">
    <source>
        <dbReference type="EMBL" id="RYN94679.1"/>
    </source>
</evidence>
<dbReference type="EMBL" id="PDXF01000044">
    <property type="protein sequence ID" value="RYN94679.1"/>
    <property type="molecule type" value="Genomic_DNA"/>
</dbReference>
<reference evidence="2 5" key="2">
    <citation type="journal article" date="2019" name="bioRxiv">
        <title>Genomics, evolutionary history and diagnostics of the Alternaria alternata species group including apple and Asian pear pathotypes.</title>
        <authorList>
            <person name="Armitage A.D."/>
            <person name="Cockerton H.M."/>
            <person name="Sreenivasaprasad S."/>
            <person name="Woodhall J.W."/>
            <person name="Lane C.R."/>
            <person name="Harrison R.J."/>
            <person name="Clarkson J.P."/>
        </authorList>
    </citation>
    <scope>NUCLEOTIDE SEQUENCE</scope>
    <source>
        <strain evidence="5">FERA 1082</strain>
        <strain evidence="2">FERA 1164</strain>
        <strain evidence="3">FERA 635</strain>
    </source>
</reference>
<comment type="caution">
    <text evidence="2">The sequence shown here is derived from an EMBL/GenBank/DDBJ whole genome shotgun (WGS) entry which is preliminary data.</text>
</comment>
<evidence type="ECO:0000313" key="1">
    <source>
        <dbReference type="EMBL" id="RYN31218.1"/>
    </source>
</evidence>
<dbReference type="AlphaFoldDB" id="A0A4Q4PBB8"/>
<accession>A0A4Q4PBB8</accession>
<evidence type="ECO:0000313" key="4">
    <source>
        <dbReference type="Proteomes" id="UP000292340"/>
    </source>
</evidence>
<dbReference type="EMBL" id="PDXB01000005">
    <property type="protein sequence ID" value="RYN34305.1"/>
    <property type="molecule type" value="Genomic_DNA"/>
</dbReference>
<name>A0A4Q4PBB8_9PLEO</name>
<dbReference type="Proteomes" id="UP000292402">
    <property type="component" value="Unassembled WGS sequence"/>
</dbReference>
<dbReference type="Proteomes" id="UP000292340">
    <property type="component" value="Unassembled WGS sequence"/>
</dbReference>
<organism evidence="2 4">
    <name type="scientific">Alternaria tenuissima</name>
    <dbReference type="NCBI Taxonomy" id="119927"/>
    <lineage>
        <taxon>Eukaryota</taxon>
        <taxon>Fungi</taxon>
        <taxon>Dikarya</taxon>
        <taxon>Ascomycota</taxon>
        <taxon>Pezizomycotina</taxon>
        <taxon>Dothideomycetes</taxon>
        <taxon>Pleosporomycetidae</taxon>
        <taxon>Pleosporales</taxon>
        <taxon>Pleosporineae</taxon>
        <taxon>Pleosporaceae</taxon>
        <taxon>Alternaria</taxon>
        <taxon>Alternaria sect. Alternaria</taxon>
        <taxon>Alternaria alternata complex</taxon>
    </lineage>
</organism>
<evidence type="ECO:0000313" key="6">
    <source>
        <dbReference type="Proteomes" id="UP000293195"/>
    </source>
</evidence>
<gene>
    <name evidence="1" type="ORF">AA0114_g12185</name>
    <name evidence="2" type="ORF">AA0115_g2675</name>
    <name evidence="3" type="ORF">AA0119_g8858</name>
</gene>
<dbReference type="Proteomes" id="UP000293195">
    <property type="component" value="Unassembled WGS sequence"/>
</dbReference>
<protein>
    <submittedName>
        <fullName evidence="2">Uncharacterized protein</fullName>
    </submittedName>
</protein>